<reference evidence="2" key="1">
    <citation type="submission" date="2017-10" db="EMBL/GenBank/DDBJ databases">
        <title>Rapid genome shrinkage in a self-fertile nematode reveals novel sperm competition proteins.</title>
        <authorList>
            <person name="Yin D."/>
            <person name="Schwarz E.M."/>
            <person name="Thomas C.G."/>
            <person name="Felde R.L."/>
            <person name="Korf I.F."/>
            <person name="Cutter A.D."/>
            <person name="Schartner C.M."/>
            <person name="Ralston E.J."/>
            <person name="Meyer B.J."/>
            <person name="Haag E.S."/>
        </authorList>
    </citation>
    <scope>NUCLEOTIDE SEQUENCE [LARGE SCALE GENOMIC DNA]</scope>
    <source>
        <strain evidence="2">JU1422</strain>
    </source>
</reference>
<accession>A0A2G5UJB2</accession>
<evidence type="ECO:0000313" key="2">
    <source>
        <dbReference type="Proteomes" id="UP000230233"/>
    </source>
</evidence>
<proteinExistence type="predicted"/>
<organism evidence="1 2">
    <name type="scientific">Caenorhabditis nigoni</name>
    <dbReference type="NCBI Taxonomy" id="1611254"/>
    <lineage>
        <taxon>Eukaryota</taxon>
        <taxon>Metazoa</taxon>
        <taxon>Ecdysozoa</taxon>
        <taxon>Nematoda</taxon>
        <taxon>Chromadorea</taxon>
        <taxon>Rhabditida</taxon>
        <taxon>Rhabditina</taxon>
        <taxon>Rhabditomorpha</taxon>
        <taxon>Rhabditoidea</taxon>
        <taxon>Rhabditidae</taxon>
        <taxon>Peloderinae</taxon>
        <taxon>Caenorhabditis</taxon>
    </lineage>
</organism>
<dbReference type="Proteomes" id="UP000230233">
    <property type="component" value="Chromosome III"/>
</dbReference>
<keyword evidence="2" id="KW-1185">Reference proteome</keyword>
<gene>
    <name evidence="1" type="primary">Cnig_chr_III.g11265</name>
    <name evidence="1" type="ORF">B9Z55_011265</name>
</gene>
<name>A0A2G5UJB2_9PELO</name>
<sequence>MKANVAYHRTKIRFKNATLMCEKRVEAEDTIREEAEEKGEEWRQHGRPLVSFQIVFREKNSGNQKVSGRL</sequence>
<dbReference type="EMBL" id="PDUG01000003">
    <property type="protein sequence ID" value="PIC39642.1"/>
    <property type="molecule type" value="Genomic_DNA"/>
</dbReference>
<dbReference type="AlphaFoldDB" id="A0A2G5UJB2"/>
<evidence type="ECO:0000313" key="1">
    <source>
        <dbReference type="EMBL" id="PIC39642.1"/>
    </source>
</evidence>
<protein>
    <submittedName>
        <fullName evidence="1">Uncharacterized protein</fullName>
    </submittedName>
</protein>
<comment type="caution">
    <text evidence="1">The sequence shown here is derived from an EMBL/GenBank/DDBJ whole genome shotgun (WGS) entry which is preliminary data.</text>
</comment>